<dbReference type="EMBL" id="PYWC01000032">
    <property type="protein sequence ID" value="PWW76504.1"/>
    <property type="molecule type" value="Genomic_DNA"/>
</dbReference>
<evidence type="ECO:0000313" key="2">
    <source>
        <dbReference type="EMBL" id="PWW76504.1"/>
    </source>
</evidence>
<feature type="compositionally biased region" description="Low complexity" evidence="1">
    <location>
        <begin position="268"/>
        <end position="279"/>
    </location>
</feature>
<comment type="caution">
    <text evidence="2">The sequence shown here is derived from an EMBL/GenBank/DDBJ whole genome shotgun (WGS) entry which is preliminary data.</text>
</comment>
<dbReference type="OrthoDB" id="5412990at2759"/>
<organism evidence="2 3">
    <name type="scientific">Tuber magnatum</name>
    <name type="common">white Piedmont truffle</name>
    <dbReference type="NCBI Taxonomy" id="42249"/>
    <lineage>
        <taxon>Eukaryota</taxon>
        <taxon>Fungi</taxon>
        <taxon>Dikarya</taxon>
        <taxon>Ascomycota</taxon>
        <taxon>Pezizomycotina</taxon>
        <taxon>Pezizomycetes</taxon>
        <taxon>Pezizales</taxon>
        <taxon>Tuberaceae</taxon>
        <taxon>Tuber</taxon>
    </lineage>
</organism>
<evidence type="ECO:0000256" key="1">
    <source>
        <dbReference type="SAM" id="MobiDB-lite"/>
    </source>
</evidence>
<feature type="compositionally biased region" description="Basic and acidic residues" evidence="1">
    <location>
        <begin position="172"/>
        <end position="181"/>
    </location>
</feature>
<name>A0A317SQ24_9PEZI</name>
<feature type="compositionally biased region" description="Basic and acidic residues" evidence="1">
    <location>
        <begin position="193"/>
        <end position="209"/>
    </location>
</feature>
<dbReference type="Proteomes" id="UP000246991">
    <property type="component" value="Unassembled WGS sequence"/>
</dbReference>
<reference evidence="2 3" key="1">
    <citation type="submission" date="2018-03" db="EMBL/GenBank/DDBJ databases">
        <title>Genomes of Pezizomycetes fungi and the evolution of truffles.</title>
        <authorList>
            <person name="Murat C."/>
            <person name="Payen T."/>
            <person name="Noel B."/>
            <person name="Kuo A."/>
            <person name="Martin F.M."/>
        </authorList>
    </citation>
    <scope>NUCLEOTIDE SEQUENCE [LARGE SCALE GENOMIC DNA]</scope>
    <source>
        <strain evidence="2">091103-1</strain>
    </source>
</reference>
<feature type="compositionally biased region" description="Low complexity" evidence="1">
    <location>
        <begin position="377"/>
        <end position="392"/>
    </location>
</feature>
<gene>
    <name evidence="2" type="ORF">C7212DRAFT_344095</name>
</gene>
<evidence type="ECO:0000313" key="3">
    <source>
        <dbReference type="Proteomes" id="UP000246991"/>
    </source>
</evidence>
<accession>A0A317SQ24</accession>
<feature type="compositionally biased region" description="Basic residues" evidence="1">
    <location>
        <begin position="229"/>
        <end position="242"/>
    </location>
</feature>
<feature type="region of interest" description="Disordered" evidence="1">
    <location>
        <begin position="374"/>
        <end position="403"/>
    </location>
</feature>
<feature type="region of interest" description="Disordered" evidence="1">
    <location>
        <begin position="140"/>
        <end position="360"/>
    </location>
</feature>
<feature type="compositionally biased region" description="Gly residues" evidence="1">
    <location>
        <begin position="144"/>
        <end position="155"/>
    </location>
</feature>
<proteinExistence type="predicted"/>
<protein>
    <submittedName>
        <fullName evidence="2">Uncharacterized protein</fullName>
    </submittedName>
</protein>
<keyword evidence="3" id="KW-1185">Reference proteome</keyword>
<dbReference type="AlphaFoldDB" id="A0A317SQ24"/>
<feature type="compositionally biased region" description="Low complexity" evidence="1">
    <location>
        <begin position="347"/>
        <end position="357"/>
    </location>
</feature>
<sequence length="522" mass="56728">MPFQEELDKAERAVEIINHKLFAWRPNDRRIADPYVQAARQAIENIQATRAAYDAKRQGFGSAERQIGNNLATLKDMSAELDRILHDARIIPGPEPKGRPEPVSCFSEYGDDSSVEGGGGMKGIVKEGKRVFQKVKKRLSFRGEGAGGGGRGRGGGQEEEEKLVHRLTLQKDFNDPNRYSRVDWTQRPGSRSSRGDRESSRGPTADRGRPSSRGQRGAVHGPETEQNAGKKRGSKSERKRRHTLDSSAPPALNIHGDYSNYLTDKYNGSKGAGSPSSSAIPVLSPPDGRPPKVSTATGPSPKFPPPNDNTYRRRGGSLGGYPRRPLLDPNIRPGSRSSPTPPPPLNPDTSTSSSSSTKLSMISARTEALFGRHLQQSSFRSSASSSSSNRSTHSYEGEPRVHPSIALTPARTIEHPRDSSHGLVHTPIPEIAPLVIRKKNNVPPLATISEDHIEEGDYTHSAYGSDTGDGDGDYSDTVVTDEFSFSDEVFDTHAAGVLEALDRMSGPGIHFDRLRGYDGNSD</sequence>